<evidence type="ECO:0000313" key="1">
    <source>
        <dbReference type="EMBL" id="AGI66314.1"/>
    </source>
</evidence>
<keyword evidence="2" id="KW-1185">Reference proteome</keyword>
<dbReference type="STRING" id="391626.OAN307_c05860"/>
<dbReference type="Proteomes" id="UP000005307">
    <property type="component" value="Chromosome"/>
</dbReference>
<organism evidence="1 2">
    <name type="scientific">Octadecabacter antarcticus 307</name>
    <dbReference type="NCBI Taxonomy" id="391626"/>
    <lineage>
        <taxon>Bacteria</taxon>
        <taxon>Pseudomonadati</taxon>
        <taxon>Pseudomonadota</taxon>
        <taxon>Alphaproteobacteria</taxon>
        <taxon>Rhodobacterales</taxon>
        <taxon>Roseobacteraceae</taxon>
        <taxon>Octadecabacter</taxon>
    </lineage>
</organism>
<accession>M9R0X7</accession>
<proteinExistence type="predicted"/>
<dbReference type="HOGENOM" id="CLU_138417_0_0_5"/>
<name>M9R0X7_9RHOB</name>
<dbReference type="SUPFAM" id="SSF55961">
    <property type="entry name" value="Bet v1-like"/>
    <property type="match status" value="1"/>
</dbReference>
<dbReference type="Gene3D" id="3.30.530.20">
    <property type="match status" value="1"/>
</dbReference>
<dbReference type="CDD" id="cd07812">
    <property type="entry name" value="SRPBCC"/>
    <property type="match status" value="1"/>
</dbReference>
<dbReference type="KEGG" id="oat:OAN307_c05860"/>
<dbReference type="EMBL" id="CP003740">
    <property type="protein sequence ID" value="AGI66314.1"/>
    <property type="molecule type" value="Genomic_DNA"/>
</dbReference>
<evidence type="ECO:0008006" key="3">
    <source>
        <dbReference type="Google" id="ProtNLM"/>
    </source>
</evidence>
<dbReference type="AlphaFoldDB" id="M9R0X7"/>
<reference evidence="1 2" key="1">
    <citation type="journal article" date="2013" name="PLoS ONE">
        <title>Poles Apart: Arctic and Antarctic Octadecabacter strains Share High Genome Plasticity and a New Type of Xanthorhodopsin.</title>
        <authorList>
            <person name="Vollmers J."/>
            <person name="Voget S."/>
            <person name="Dietrich S."/>
            <person name="Gollnow K."/>
            <person name="Smits M."/>
            <person name="Meyer K."/>
            <person name="Brinkhoff T."/>
            <person name="Simon M."/>
            <person name="Daniel R."/>
        </authorList>
    </citation>
    <scope>NUCLEOTIDE SEQUENCE [LARGE SCALE GENOMIC DNA]</scope>
    <source>
        <strain evidence="1 2">307</strain>
    </source>
</reference>
<sequence length="153" mass="16954">MEFATSDDIEAPIEHVFDQVTDFATFERSIMRRGGDVERIAGGDAAVVGTKWHVKFLLRGAERSVNAEIGEVNKPTGLTIEITSKSADATMLIELIALSRARTRLNCKFVAKAKTIAAKVMFQSVRFSRQKSQAHFKSIVSGFAKDVETRYRG</sequence>
<dbReference type="InterPro" id="IPR023393">
    <property type="entry name" value="START-like_dom_sf"/>
</dbReference>
<dbReference type="eggNOG" id="COG3427">
    <property type="taxonomic scope" value="Bacteria"/>
</dbReference>
<gene>
    <name evidence="1" type="ORF">OAN307_c05860</name>
</gene>
<protein>
    <recommendedName>
        <fullName evidence="3">Polyketide cyclase / dehydrase and lipid transport</fullName>
    </recommendedName>
</protein>
<evidence type="ECO:0000313" key="2">
    <source>
        <dbReference type="Proteomes" id="UP000005307"/>
    </source>
</evidence>
<dbReference type="OrthoDB" id="7860307at2"/>
<dbReference type="RefSeq" id="WP_015498363.1">
    <property type="nucleotide sequence ID" value="NC_020911.1"/>
</dbReference>